<dbReference type="Gene3D" id="3.40.30.10">
    <property type="entry name" value="Glutaredoxin"/>
    <property type="match status" value="1"/>
</dbReference>
<evidence type="ECO:0000256" key="1">
    <source>
        <dbReference type="ARBA" id="ARBA00023284"/>
    </source>
</evidence>
<dbReference type="Proteomes" id="UP001500840">
    <property type="component" value="Unassembled WGS sequence"/>
</dbReference>
<protein>
    <recommendedName>
        <fullName evidence="3">Thioredoxin domain-containing protein</fullName>
    </recommendedName>
</protein>
<keyword evidence="5" id="KW-1185">Reference proteome</keyword>
<evidence type="ECO:0000256" key="2">
    <source>
        <dbReference type="SAM" id="MobiDB-lite"/>
    </source>
</evidence>
<dbReference type="InterPro" id="IPR036249">
    <property type="entry name" value="Thioredoxin-like_sf"/>
</dbReference>
<evidence type="ECO:0000313" key="4">
    <source>
        <dbReference type="EMBL" id="GAA4460838.1"/>
    </source>
</evidence>
<dbReference type="PANTHER" id="PTHR42852">
    <property type="entry name" value="THIOL:DISULFIDE INTERCHANGE PROTEIN DSBE"/>
    <property type="match status" value="1"/>
</dbReference>
<dbReference type="InterPro" id="IPR017937">
    <property type="entry name" value="Thioredoxin_CS"/>
</dbReference>
<comment type="caution">
    <text evidence="4">The sequence shown here is derived from an EMBL/GenBank/DDBJ whole genome shotgun (WGS) entry which is preliminary data.</text>
</comment>
<dbReference type="SUPFAM" id="SSF52833">
    <property type="entry name" value="Thioredoxin-like"/>
    <property type="match status" value="1"/>
</dbReference>
<accession>A0ABP8N5L9</accession>
<evidence type="ECO:0000259" key="3">
    <source>
        <dbReference type="PROSITE" id="PS51352"/>
    </source>
</evidence>
<dbReference type="PROSITE" id="PS00194">
    <property type="entry name" value="THIOREDOXIN_1"/>
    <property type="match status" value="1"/>
</dbReference>
<dbReference type="Pfam" id="PF00578">
    <property type="entry name" value="AhpC-TSA"/>
    <property type="match status" value="1"/>
</dbReference>
<organism evidence="4 5">
    <name type="scientific">Novipirellula rosea</name>
    <dbReference type="NCBI Taxonomy" id="1031540"/>
    <lineage>
        <taxon>Bacteria</taxon>
        <taxon>Pseudomonadati</taxon>
        <taxon>Planctomycetota</taxon>
        <taxon>Planctomycetia</taxon>
        <taxon>Pirellulales</taxon>
        <taxon>Pirellulaceae</taxon>
        <taxon>Novipirellula</taxon>
    </lineage>
</organism>
<keyword evidence="1" id="KW-0676">Redox-active center</keyword>
<dbReference type="InterPro" id="IPR050553">
    <property type="entry name" value="Thioredoxin_ResA/DsbE_sf"/>
</dbReference>
<dbReference type="CDD" id="cd02966">
    <property type="entry name" value="TlpA_like_family"/>
    <property type="match status" value="1"/>
</dbReference>
<feature type="compositionally biased region" description="Basic and acidic residues" evidence="2">
    <location>
        <begin position="243"/>
        <end position="258"/>
    </location>
</feature>
<proteinExistence type="predicted"/>
<dbReference type="RefSeq" id="WP_345325276.1">
    <property type="nucleotide sequence ID" value="NZ_BAABGA010000050.1"/>
</dbReference>
<sequence>MSHKLKRWMAVGTACFGLIACGVFVFNREHPSAVPLIPIGHLSGKLPLEREVEAVRQPLQPTGDAAADAQTVLESLQQLADTTQSFRVRQTRHYTGEMSGFAPIPSLIAGLRPNQLVLRYENWVGGLVFVSDGDRFRVNREHDLDESLSGSQRYYLEGAAPDSLDTVLRHIDQLSLSPPTHAFPELELMALLPFTDNVAEFLGSRGWGTVKWMGREDIEGRRTEHLVCSGRVCRLKAGGGSDSSREAKPADPDSEPDENKLHLWIDADGPALLRKASLSDFAMTYTDWALNPVLPDKAFELPSSHGYQQIAFEFPEGGSWIGRQAPELQMQTLSGQSQQLTDYRGKVVVLDFWATWCGPCLRELPVVAEVVDEFSDQDVRLLAVTSESDVKKIHATLDRIDVNVEAVLDTNQQSSAFGVASIPHLVVIDRQGDIQAVHVGFTSGLQESLREELARLTQ</sequence>
<gene>
    <name evidence="4" type="ORF">GCM10023156_42400</name>
</gene>
<dbReference type="InterPro" id="IPR000866">
    <property type="entry name" value="AhpC/TSA"/>
</dbReference>
<name>A0ABP8N5L9_9BACT</name>
<dbReference type="PROSITE" id="PS51352">
    <property type="entry name" value="THIOREDOXIN_2"/>
    <property type="match status" value="1"/>
</dbReference>
<evidence type="ECO:0000313" key="5">
    <source>
        <dbReference type="Proteomes" id="UP001500840"/>
    </source>
</evidence>
<dbReference type="PROSITE" id="PS51257">
    <property type="entry name" value="PROKAR_LIPOPROTEIN"/>
    <property type="match status" value="1"/>
</dbReference>
<feature type="domain" description="Thioredoxin" evidence="3">
    <location>
        <begin position="319"/>
        <end position="458"/>
    </location>
</feature>
<feature type="region of interest" description="Disordered" evidence="2">
    <location>
        <begin position="236"/>
        <end position="258"/>
    </location>
</feature>
<dbReference type="PANTHER" id="PTHR42852:SF17">
    <property type="entry name" value="THIOREDOXIN-LIKE PROTEIN HI_1115"/>
    <property type="match status" value="1"/>
</dbReference>
<dbReference type="EMBL" id="BAABGA010000050">
    <property type="protein sequence ID" value="GAA4460838.1"/>
    <property type="molecule type" value="Genomic_DNA"/>
</dbReference>
<reference evidence="5" key="1">
    <citation type="journal article" date="2019" name="Int. J. Syst. Evol. Microbiol.">
        <title>The Global Catalogue of Microorganisms (GCM) 10K type strain sequencing project: providing services to taxonomists for standard genome sequencing and annotation.</title>
        <authorList>
            <consortium name="The Broad Institute Genomics Platform"/>
            <consortium name="The Broad Institute Genome Sequencing Center for Infectious Disease"/>
            <person name="Wu L."/>
            <person name="Ma J."/>
        </authorList>
    </citation>
    <scope>NUCLEOTIDE SEQUENCE [LARGE SCALE GENOMIC DNA]</scope>
    <source>
        <strain evidence="5">JCM 17759</strain>
    </source>
</reference>
<dbReference type="InterPro" id="IPR013766">
    <property type="entry name" value="Thioredoxin_domain"/>
</dbReference>